<dbReference type="Gene3D" id="1.10.287.1890">
    <property type="match status" value="1"/>
</dbReference>
<dbReference type="PANTHER" id="PTHR38451:SF1">
    <property type="entry name" value="TRNA (ADENINE(22)-N(1))-METHYLTRANSFERASE"/>
    <property type="match status" value="1"/>
</dbReference>
<sequence length="232" mass="26024">MNENQLSKRLHYVASYIKKGMKIADIGSDHAYLPCYAIKQGTASFAVAGEIAEGPFQSAKEQVEKVQLGHLIDVRKGDGLEVIGPNEVDCIVIAGMGGPLIAQILENGKEKLDGVSRLVLQPNIGAAHIRRWLLENGWKLIDEHILEEDDKTYEVLAAEKGVLSRPYNSDELLLGPFLLKKKNEAFQKKWLSELRVWQNILNSMDKATDRPETEKKRQELLKKIAIVKEALK</sequence>
<reference evidence="1 2" key="1">
    <citation type="submission" date="2020-08" db="EMBL/GenBank/DDBJ databases">
        <title>A Genomic Blueprint of the Chicken Gut Microbiome.</title>
        <authorList>
            <person name="Gilroy R."/>
            <person name="Ravi A."/>
            <person name="Getino M."/>
            <person name="Pursley I."/>
            <person name="Horton D.L."/>
            <person name="Alikhan N.-F."/>
            <person name="Baker D."/>
            <person name="Gharbi K."/>
            <person name="Hall N."/>
            <person name="Watson M."/>
            <person name="Adriaenssens E.M."/>
            <person name="Foster-Nyarko E."/>
            <person name="Jarju S."/>
            <person name="Secka A."/>
            <person name="Antonio M."/>
            <person name="Oren A."/>
            <person name="Chaudhuri R."/>
            <person name="La Ragione R.M."/>
            <person name="Hildebrand F."/>
            <person name="Pallen M.J."/>
        </authorList>
    </citation>
    <scope>NUCLEOTIDE SEQUENCE [LARGE SCALE GENOMIC DNA]</scope>
    <source>
        <strain evidence="1 2">Sa1BUA2</strain>
    </source>
</reference>
<proteinExistence type="predicted"/>
<dbReference type="Proteomes" id="UP000648182">
    <property type="component" value="Unassembled WGS sequence"/>
</dbReference>
<organism evidence="1 2">
    <name type="scientific">Bacillus norwichensis</name>
    <dbReference type="NCBI Taxonomy" id="2762217"/>
    <lineage>
        <taxon>Bacteria</taxon>
        <taxon>Bacillati</taxon>
        <taxon>Bacillota</taxon>
        <taxon>Bacilli</taxon>
        <taxon>Bacillales</taxon>
        <taxon>Bacillaceae</taxon>
        <taxon>Bacillus</taxon>
    </lineage>
</organism>
<dbReference type="PANTHER" id="PTHR38451">
    <property type="entry name" value="TRNA (ADENINE(22)-N(1))-METHYLTRANSFERASE"/>
    <property type="match status" value="1"/>
</dbReference>
<dbReference type="EMBL" id="JACSPV010000001">
    <property type="protein sequence ID" value="MBD8003591.1"/>
    <property type="molecule type" value="Genomic_DNA"/>
</dbReference>
<dbReference type="SUPFAM" id="SSF53335">
    <property type="entry name" value="S-adenosyl-L-methionine-dependent methyltransferases"/>
    <property type="match status" value="1"/>
</dbReference>
<protein>
    <submittedName>
        <fullName evidence="1">tRNA (Adenine-N(1))-methyltransferase</fullName>
    </submittedName>
</protein>
<gene>
    <name evidence="1" type="ORF">H9631_00700</name>
</gene>
<evidence type="ECO:0000313" key="2">
    <source>
        <dbReference type="Proteomes" id="UP000648182"/>
    </source>
</evidence>
<dbReference type="InterPro" id="IPR006901">
    <property type="entry name" value="TrmK"/>
</dbReference>
<evidence type="ECO:0000313" key="1">
    <source>
        <dbReference type="EMBL" id="MBD8003591.1"/>
    </source>
</evidence>
<dbReference type="Gene3D" id="3.40.50.150">
    <property type="entry name" value="Vaccinia Virus protein VP39"/>
    <property type="match status" value="1"/>
</dbReference>
<dbReference type="PIRSF" id="PIRSF018637">
    <property type="entry name" value="TrmK"/>
    <property type="match status" value="1"/>
</dbReference>
<keyword evidence="2" id="KW-1185">Reference proteome</keyword>
<dbReference type="RefSeq" id="WP_191809334.1">
    <property type="nucleotide sequence ID" value="NZ_JACSPV010000001.1"/>
</dbReference>
<dbReference type="Pfam" id="PF04816">
    <property type="entry name" value="TrmK"/>
    <property type="match status" value="1"/>
</dbReference>
<comment type="caution">
    <text evidence="1">The sequence shown here is derived from an EMBL/GenBank/DDBJ whole genome shotgun (WGS) entry which is preliminary data.</text>
</comment>
<name>A0ABR8VGQ9_9BACI</name>
<dbReference type="InterPro" id="IPR029063">
    <property type="entry name" value="SAM-dependent_MTases_sf"/>
</dbReference>
<accession>A0ABR8VGQ9</accession>